<feature type="compositionally biased region" description="Polar residues" evidence="1">
    <location>
        <begin position="41"/>
        <end position="51"/>
    </location>
</feature>
<organism evidence="2 3">
    <name type="scientific">Dreissena polymorpha</name>
    <name type="common">Zebra mussel</name>
    <name type="synonym">Mytilus polymorpha</name>
    <dbReference type="NCBI Taxonomy" id="45954"/>
    <lineage>
        <taxon>Eukaryota</taxon>
        <taxon>Metazoa</taxon>
        <taxon>Spiralia</taxon>
        <taxon>Lophotrochozoa</taxon>
        <taxon>Mollusca</taxon>
        <taxon>Bivalvia</taxon>
        <taxon>Autobranchia</taxon>
        <taxon>Heteroconchia</taxon>
        <taxon>Euheterodonta</taxon>
        <taxon>Imparidentia</taxon>
        <taxon>Neoheterodontei</taxon>
        <taxon>Myida</taxon>
        <taxon>Dreissenoidea</taxon>
        <taxon>Dreissenidae</taxon>
        <taxon>Dreissena</taxon>
    </lineage>
</organism>
<sequence>MAESSVHTLPFKKFELKFFIGVNAQYHYNADRAPVPDPGSTGMNRDSTGMNRGSVWDDRDEPGKTGAPPGKSHREGQATTGAETGNNRDGNVAPPGPIRPRQSYGKPPTVYKKTGALPERHRHSPGLRRGITGDDQGSTGAADGVTLSPGLNRGTTGDNRGYVGASPG</sequence>
<evidence type="ECO:0000313" key="2">
    <source>
        <dbReference type="EMBL" id="KAH3741122.1"/>
    </source>
</evidence>
<accession>A0A9D4D9H6</accession>
<evidence type="ECO:0000256" key="1">
    <source>
        <dbReference type="SAM" id="MobiDB-lite"/>
    </source>
</evidence>
<name>A0A9D4D9H6_DREPO</name>
<dbReference type="EMBL" id="JAIWYP010000011">
    <property type="protein sequence ID" value="KAH3741122.1"/>
    <property type="molecule type" value="Genomic_DNA"/>
</dbReference>
<proteinExistence type="predicted"/>
<gene>
    <name evidence="2" type="ORF">DPMN_047841</name>
</gene>
<reference evidence="2" key="1">
    <citation type="journal article" date="2019" name="bioRxiv">
        <title>The Genome of the Zebra Mussel, Dreissena polymorpha: A Resource for Invasive Species Research.</title>
        <authorList>
            <person name="McCartney M.A."/>
            <person name="Auch B."/>
            <person name="Kono T."/>
            <person name="Mallez S."/>
            <person name="Zhang Y."/>
            <person name="Obille A."/>
            <person name="Becker A."/>
            <person name="Abrahante J.E."/>
            <person name="Garbe J."/>
            <person name="Badalamenti J.P."/>
            <person name="Herman A."/>
            <person name="Mangelson H."/>
            <person name="Liachko I."/>
            <person name="Sullivan S."/>
            <person name="Sone E.D."/>
            <person name="Koren S."/>
            <person name="Silverstein K.A.T."/>
            <person name="Beckman K.B."/>
            <person name="Gohl D.M."/>
        </authorList>
    </citation>
    <scope>NUCLEOTIDE SEQUENCE</scope>
    <source>
        <strain evidence="2">Duluth1</strain>
        <tissue evidence="2">Whole animal</tissue>
    </source>
</reference>
<keyword evidence="3" id="KW-1185">Reference proteome</keyword>
<comment type="caution">
    <text evidence="2">The sequence shown here is derived from an EMBL/GenBank/DDBJ whole genome shotgun (WGS) entry which is preliminary data.</text>
</comment>
<dbReference type="Proteomes" id="UP000828390">
    <property type="component" value="Unassembled WGS sequence"/>
</dbReference>
<evidence type="ECO:0000313" key="3">
    <source>
        <dbReference type="Proteomes" id="UP000828390"/>
    </source>
</evidence>
<dbReference type="AlphaFoldDB" id="A0A9D4D9H6"/>
<feature type="region of interest" description="Disordered" evidence="1">
    <location>
        <begin position="31"/>
        <end position="168"/>
    </location>
</feature>
<reference evidence="2" key="2">
    <citation type="submission" date="2020-11" db="EMBL/GenBank/DDBJ databases">
        <authorList>
            <person name="McCartney M.A."/>
            <person name="Auch B."/>
            <person name="Kono T."/>
            <person name="Mallez S."/>
            <person name="Becker A."/>
            <person name="Gohl D.M."/>
            <person name="Silverstein K.A.T."/>
            <person name="Koren S."/>
            <person name="Bechman K.B."/>
            <person name="Herman A."/>
            <person name="Abrahante J.E."/>
            <person name="Garbe J."/>
        </authorList>
    </citation>
    <scope>NUCLEOTIDE SEQUENCE</scope>
    <source>
        <strain evidence="2">Duluth1</strain>
        <tissue evidence="2">Whole animal</tissue>
    </source>
</reference>
<feature type="compositionally biased region" description="Polar residues" evidence="1">
    <location>
        <begin position="77"/>
        <end position="89"/>
    </location>
</feature>
<protein>
    <submittedName>
        <fullName evidence="2">Uncharacterized protein</fullName>
    </submittedName>
</protein>